<name>X1FQY1_9ZZZZ</name>
<accession>X1FQY1</accession>
<gene>
    <name evidence="1" type="ORF">S03H2_39247</name>
</gene>
<protein>
    <submittedName>
        <fullName evidence="1">Uncharacterized protein</fullName>
    </submittedName>
</protein>
<dbReference type="AlphaFoldDB" id="X1FQY1"/>
<feature type="non-terminal residue" evidence="1">
    <location>
        <position position="1"/>
    </location>
</feature>
<feature type="non-terminal residue" evidence="1">
    <location>
        <position position="275"/>
    </location>
</feature>
<sequence>LQQKSNQISEQMTQVLLVHEKIDPKTDKWKIPDDIAEKVHEKMAPLKSMAIKLMKTSDYEIFNSTIYTIRDISISYLQIRQDYKTFYDHYLFLLAETFKDLIKNAERYNDINFNRNIFKAIRDIALSTLSVQVLGSKSGYNNLVSPLSSIFQEIIREAVIKIDLNRSYDTAKYFGEIGEKLAIVGAGHSASDIANQLSEIAKICIKLNDITTLVPIRKSLAEIYYNLLRYRKIYPNYDFPYKKMLEAYNVMLNIPLDSGTALSIGDPIFGWNPDL</sequence>
<proteinExistence type="predicted"/>
<reference evidence="1" key="1">
    <citation type="journal article" date="2014" name="Front. Microbiol.">
        <title>High frequency of phylogenetically diverse reductive dehalogenase-homologous genes in deep subseafloor sedimentary metagenomes.</title>
        <authorList>
            <person name="Kawai M."/>
            <person name="Futagami T."/>
            <person name="Toyoda A."/>
            <person name="Takaki Y."/>
            <person name="Nishi S."/>
            <person name="Hori S."/>
            <person name="Arai W."/>
            <person name="Tsubouchi T."/>
            <person name="Morono Y."/>
            <person name="Uchiyama I."/>
            <person name="Ito T."/>
            <person name="Fujiyama A."/>
            <person name="Inagaki F."/>
            <person name="Takami H."/>
        </authorList>
    </citation>
    <scope>NUCLEOTIDE SEQUENCE</scope>
    <source>
        <strain evidence="1">Expedition CK06-06</strain>
    </source>
</reference>
<evidence type="ECO:0000313" key="1">
    <source>
        <dbReference type="EMBL" id="GAH48066.1"/>
    </source>
</evidence>
<dbReference type="EMBL" id="BARU01024249">
    <property type="protein sequence ID" value="GAH48066.1"/>
    <property type="molecule type" value="Genomic_DNA"/>
</dbReference>
<organism evidence="1">
    <name type="scientific">marine sediment metagenome</name>
    <dbReference type="NCBI Taxonomy" id="412755"/>
    <lineage>
        <taxon>unclassified sequences</taxon>
        <taxon>metagenomes</taxon>
        <taxon>ecological metagenomes</taxon>
    </lineage>
</organism>
<comment type="caution">
    <text evidence="1">The sequence shown here is derived from an EMBL/GenBank/DDBJ whole genome shotgun (WGS) entry which is preliminary data.</text>
</comment>